<dbReference type="GO" id="GO:0016987">
    <property type="term" value="F:sigma factor activity"/>
    <property type="evidence" value="ECO:0007669"/>
    <property type="project" value="UniProtKB-KW"/>
</dbReference>
<accession>A0A1M5EYD0</accession>
<dbReference type="SUPFAM" id="SSF88946">
    <property type="entry name" value="Sigma2 domain of RNA polymerase sigma factors"/>
    <property type="match status" value="1"/>
</dbReference>
<proteinExistence type="inferred from homology"/>
<keyword evidence="3" id="KW-0731">Sigma factor</keyword>
<evidence type="ECO:0000313" key="7">
    <source>
        <dbReference type="EMBL" id="SHF84208.1"/>
    </source>
</evidence>
<dbReference type="InterPro" id="IPR036388">
    <property type="entry name" value="WH-like_DNA-bd_sf"/>
</dbReference>
<dbReference type="Pfam" id="PF04542">
    <property type="entry name" value="Sigma70_r2"/>
    <property type="match status" value="1"/>
</dbReference>
<evidence type="ECO:0000259" key="6">
    <source>
        <dbReference type="Pfam" id="PF08281"/>
    </source>
</evidence>
<keyword evidence="4" id="KW-0804">Transcription</keyword>
<name>A0A1M5EYD0_9BACT</name>
<sequence length="194" mass="22736">MNEMVDIKDPSIFIYIKKGDEKAFSLLFEGYYAGLSFFAMKYLNDLDLGRSLVQQVFIDLWQNRQKIEVKKSVKSYLFQTVRNRCIDYLRKAKTVVEVSELHADMEEVPFHDLVEEAELNERINSAVSQLPEKCREVFLLCRFEGLKYAEIARELNISIKTVEMQMGIALKKLRENLSDYQMINLMACFFTTNN</sequence>
<dbReference type="Proteomes" id="UP000184164">
    <property type="component" value="Unassembled WGS sequence"/>
</dbReference>
<evidence type="ECO:0000256" key="4">
    <source>
        <dbReference type="ARBA" id="ARBA00023163"/>
    </source>
</evidence>
<dbReference type="Gene3D" id="1.10.1740.10">
    <property type="match status" value="1"/>
</dbReference>
<dbReference type="InterPro" id="IPR013324">
    <property type="entry name" value="RNA_pol_sigma_r3/r4-like"/>
</dbReference>
<comment type="similarity">
    <text evidence="1">Belongs to the sigma-70 factor family. ECF subfamily.</text>
</comment>
<dbReference type="NCBIfam" id="TIGR02985">
    <property type="entry name" value="Sig70_bacteroi1"/>
    <property type="match status" value="1"/>
</dbReference>
<dbReference type="GO" id="GO:0006352">
    <property type="term" value="P:DNA-templated transcription initiation"/>
    <property type="evidence" value="ECO:0007669"/>
    <property type="project" value="InterPro"/>
</dbReference>
<dbReference type="CDD" id="cd06171">
    <property type="entry name" value="Sigma70_r4"/>
    <property type="match status" value="1"/>
</dbReference>
<evidence type="ECO:0000256" key="3">
    <source>
        <dbReference type="ARBA" id="ARBA00023082"/>
    </source>
</evidence>
<dbReference type="GO" id="GO:0003677">
    <property type="term" value="F:DNA binding"/>
    <property type="evidence" value="ECO:0007669"/>
    <property type="project" value="InterPro"/>
</dbReference>
<evidence type="ECO:0000256" key="1">
    <source>
        <dbReference type="ARBA" id="ARBA00010641"/>
    </source>
</evidence>
<feature type="domain" description="RNA polymerase sigma-70 region 2" evidence="5">
    <location>
        <begin position="27"/>
        <end position="93"/>
    </location>
</feature>
<dbReference type="RefSeq" id="WP_217651647.1">
    <property type="nucleotide sequence ID" value="NZ_FQUM01000010.1"/>
</dbReference>
<dbReference type="Pfam" id="PF08281">
    <property type="entry name" value="Sigma70_r4_2"/>
    <property type="match status" value="1"/>
</dbReference>
<dbReference type="InterPro" id="IPR007627">
    <property type="entry name" value="RNA_pol_sigma70_r2"/>
</dbReference>
<gene>
    <name evidence="7" type="ORF">SAMN05444274_11080</name>
</gene>
<dbReference type="InterPro" id="IPR013249">
    <property type="entry name" value="RNA_pol_sigma70_r4_t2"/>
</dbReference>
<dbReference type="STRING" id="1484053.SAMN05444274_11080"/>
<keyword evidence="2" id="KW-0805">Transcription regulation</keyword>
<dbReference type="Gene3D" id="1.10.10.10">
    <property type="entry name" value="Winged helix-like DNA-binding domain superfamily/Winged helix DNA-binding domain"/>
    <property type="match status" value="1"/>
</dbReference>
<feature type="domain" description="RNA polymerase sigma factor 70 region 4 type 2" evidence="6">
    <location>
        <begin position="121"/>
        <end position="173"/>
    </location>
</feature>
<keyword evidence="8" id="KW-1185">Reference proteome</keyword>
<dbReference type="EMBL" id="FQUM01000010">
    <property type="protein sequence ID" value="SHF84208.1"/>
    <property type="molecule type" value="Genomic_DNA"/>
</dbReference>
<reference evidence="7 8" key="1">
    <citation type="submission" date="2016-11" db="EMBL/GenBank/DDBJ databases">
        <authorList>
            <person name="Jaros S."/>
            <person name="Januszkiewicz K."/>
            <person name="Wedrychowicz H."/>
        </authorList>
    </citation>
    <scope>NUCLEOTIDE SEQUENCE [LARGE SCALE GENOMIC DNA]</scope>
    <source>
        <strain evidence="7 8">DSM 26910</strain>
    </source>
</reference>
<dbReference type="PANTHER" id="PTHR43133">
    <property type="entry name" value="RNA POLYMERASE ECF-TYPE SIGMA FACTO"/>
    <property type="match status" value="1"/>
</dbReference>
<organism evidence="7 8">
    <name type="scientific">Mariniphaga anaerophila</name>
    <dbReference type="NCBI Taxonomy" id="1484053"/>
    <lineage>
        <taxon>Bacteria</taxon>
        <taxon>Pseudomonadati</taxon>
        <taxon>Bacteroidota</taxon>
        <taxon>Bacteroidia</taxon>
        <taxon>Marinilabiliales</taxon>
        <taxon>Prolixibacteraceae</taxon>
        <taxon>Mariniphaga</taxon>
    </lineage>
</organism>
<dbReference type="InterPro" id="IPR013325">
    <property type="entry name" value="RNA_pol_sigma_r2"/>
</dbReference>
<dbReference type="NCBIfam" id="TIGR02937">
    <property type="entry name" value="sigma70-ECF"/>
    <property type="match status" value="1"/>
</dbReference>
<protein>
    <submittedName>
        <fullName evidence="7">RNA polymerase sigma-70 factor, ECF subfamily</fullName>
    </submittedName>
</protein>
<dbReference type="AlphaFoldDB" id="A0A1M5EYD0"/>
<dbReference type="PANTHER" id="PTHR43133:SF46">
    <property type="entry name" value="RNA POLYMERASE SIGMA-70 FACTOR ECF SUBFAMILY"/>
    <property type="match status" value="1"/>
</dbReference>
<dbReference type="SUPFAM" id="SSF88659">
    <property type="entry name" value="Sigma3 and sigma4 domains of RNA polymerase sigma factors"/>
    <property type="match status" value="1"/>
</dbReference>
<evidence type="ECO:0000256" key="2">
    <source>
        <dbReference type="ARBA" id="ARBA00023015"/>
    </source>
</evidence>
<dbReference type="InterPro" id="IPR039425">
    <property type="entry name" value="RNA_pol_sigma-70-like"/>
</dbReference>
<evidence type="ECO:0000313" key="8">
    <source>
        <dbReference type="Proteomes" id="UP000184164"/>
    </source>
</evidence>
<dbReference type="InterPro" id="IPR014284">
    <property type="entry name" value="RNA_pol_sigma-70_dom"/>
</dbReference>
<evidence type="ECO:0000259" key="5">
    <source>
        <dbReference type="Pfam" id="PF04542"/>
    </source>
</evidence>
<dbReference type="InterPro" id="IPR014327">
    <property type="entry name" value="RNA_pol_sigma70_bacteroid"/>
</dbReference>